<dbReference type="eggNOG" id="COG5578">
    <property type="taxonomic scope" value="Bacteria"/>
</dbReference>
<keyword evidence="3" id="KW-1185">Reference proteome</keyword>
<dbReference type="Proteomes" id="UP000000271">
    <property type="component" value="Chromosome"/>
</dbReference>
<dbReference type="STRING" id="439292.Bsel_0338"/>
<dbReference type="OrthoDB" id="2182676at2"/>
<dbReference type="AlphaFoldDB" id="D6XWN6"/>
<reference evidence="2" key="1">
    <citation type="submission" date="2009-10" db="EMBL/GenBank/DDBJ databases">
        <title>Complete sequence of Bacillus selenitireducens MLS10.</title>
        <authorList>
            <consortium name="US DOE Joint Genome Institute"/>
            <person name="Lucas S."/>
            <person name="Copeland A."/>
            <person name="Lapidus A."/>
            <person name="Glavina del Rio T."/>
            <person name="Dalin E."/>
            <person name="Tice H."/>
            <person name="Bruce D."/>
            <person name="Goodwin L."/>
            <person name="Pitluck S."/>
            <person name="Sims D."/>
            <person name="Brettin T."/>
            <person name="Detter J.C."/>
            <person name="Han C."/>
            <person name="Larimer F."/>
            <person name="Land M."/>
            <person name="Hauser L."/>
            <person name="Kyrpides N."/>
            <person name="Ovchinnikova G."/>
            <person name="Stolz J."/>
        </authorList>
    </citation>
    <scope>NUCLEOTIDE SEQUENCE [LARGE SCALE GENOMIC DNA]</scope>
    <source>
        <strain evidence="2">MLS10</strain>
    </source>
</reference>
<keyword evidence="1" id="KW-0472">Membrane</keyword>
<feature type="transmembrane region" description="Helical" evidence="1">
    <location>
        <begin position="101"/>
        <end position="130"/>
    </location>
</feature>
<feature type="transmembrane region" description="Helical" evidence="1">
    <location>
        <begin position="20"/>
        <end position="45"/>
    </location>
</feature>
<gene>
    <name evidence="2" type="ordered locus">Bsel_0338</name>
</gene>
<name>D6XWN6_BACIE</name>
<protein>
    <recommendedName>
        <fullName evidence="4">Integral membrane protein</fullName>
    </recommendedName>
</protein>
<dbReference type="InterPro" id="IPR006938">
    <property type="entry name" value="DUF624"/>
</dbReference>
<dbReference type="Pfam" id="PF04854">
    <property type="entry name" value="DUF624"/>
    <property type="match status" value="1"/>
</dbReference>
<feature type="transmembrane region" description="Helical" evidence="1">
    <location>
        <begin position="142"/>
        <end position="162"/>
    </location>
</feature>
<keyword evidence="1" id="KW-0812">Transmembrane</keyword>
<evidence type="ECO:0000313" key="2">
    <source>
        <dbReference type="EMBL" id="ADH97878.1"/>
    </source>
</evidence>
<keyword evidence="1" id="KW-1133">Transmembrane helix</keyword>
<feature type="transmembrane region" description="Helical" evidence="1">
    <location>
        <begin position="168"/>
        <end position="190"/>
    </location>
</feature>
<organism evidence="2 3">
    <name type="scientific">Bacillus selenitireducens (strain ATCC 700615 / DSM 15326 / MLS10)</name>
    <dbReference type="NCBI Taxonomy" id="439292"/>
    <lineage>
        <taxon>Bacteria</taxon>
        <taxon>Bacillati</taxon>
        <taxon>Bacillota</taxon>
        <taxon>Bacilli</taxon>
        <taxon>Bacillales</taxon>
        <taxon>Bacillaceae</taxon>
        <taxon>Salisediminibacterium</taxon>
    </lineage>
</organism>
<proteinExistence type="predicted"/>
<accession>D6XWN6</accession>
<evidence type="ECO:0008006" key="4">
    <source>
        <dbReference type="Google" id="ProtNLM"/>
    </source>
</evidence>
<dbReference type="KEGG" id="bse:Bsel_0338"/>
<evidence type="ECO:0000313" key="3">
    <source>
        <dbReference type="Proteomes" id="UP000000271"/>
    </source>
</evidence>
<dbReference type="EMBL" id="CP001791">
    <property type="protein sequence ID" value="ADH97878.1"/>
    <property type="molecule type" value="Genomic_DNA"/>
</dbReference>
<dbReference type="HOGENOM" id="CLU_081578_4_0_9"/>
<feature type="transmembrane region" description="Helical" evidence="1">
    <location>
        <begin position="69"/>
        <end position="89"/>
    </location>
</feature>
<evidence type="ECO:0000256" key="1">
    <source>
        <dbReference type="SAM" id="Phobius"/>
    </source>
</evidence>
<dbReference type="RefSeq" id="WP_013171307.1">
    <property type="nucleotide sequence ID" value="NC_014219.1"/>
</dbReference>
<sequence>MTVKLDAFFRLITRFSLLNVNWIAGIVAGLLVLGLFPATVATFIITRRWIREGESFSVTKAYWQAYKQVFVKANLFGIGLSAIGLLLYVNYRVIQTGGIEIPLVVTVSFITIVFLYLLFAAAVIPVSIHFTGTPLKLIQKTIWFIFAKPHLAVLLVLLMWGIAHVSLLVPAAILFFTGSVGAYTVMWIFLSSLDKISGIEEVQSETDQPETLSLSNRRILT</sequence>